<dbReference type="EMBL" id="JAAGOA010000021">
    <property type="protein sequence ID" value="NEE03278.1"/>
    <property type="molecule type" value="Genomic_DNA"/>
</dbReference>
<keyword evidence="3" id="KW-1185">Reference proteome</keyword>
<dbReference type="RefSeq" id="WP_163742826.1">
    <property type="nucleotide sequence ID" value="NZ_JAAGOA010000021.1"/>
</dbReference>
<dbReference type="AlphaFoldDB" id="A0A6L9SF89"/>
<protein>
    <submittedName>
        <fullName evidence="2">Uncharacterized protein</fullName>
    </submittedName>
</protein>
<proteinExistence type="predicted"/>
<accession>A0A6L9SF89</accession>
<evidence type="ECO:0000313" key="3">
    <source>
        <dbReference type="Proteomes" id="UP000475214"/>
    </source>
</evidence>
<evidence type="ECO:0000256" key="1">
    <source>
        <dbReference type="SAM" id="MobiDB-lite"/>
    </source>
</evidence>
<dbReference type="Proteomes" id="UP000475214">
    <property type="component" value="Unassembled WGS sequence"/>
</dbReference>
<feature type="region of interest" description="Disordered" evidence="1">
    <location>
        <begin position="272"/>
        <end position="294"/>
    </location>
</feature>
<evidence type="ECO:0000313" key="2">
    <source>
        <dbReference type="EMBL" id="NEE03278.1"/>
    </source>
</evidence>
<comment type="caution">
    <text evidence="2">The sequence shown here is derived from an EMBL/GenBank/DDBJ whole genome shotgun (WGS) entry which is preliminary data.</text>
</comment>
<gene>
    <name evidence="2" type="ORF">G1H10_24220</name>
</gene>
<reference evidence="2 3" key="1">
    <citation type="submission" date="2020-02" db="EMBL/GenBank/DDBJ databases">
        <authorList>
            <person name="Li X.-J."/>
            <person name="Han X.-M."/>
        </authorList>
    </citation>
    <scope>NUCLEOTIDE SEQUENCE [LARGE SCALE GENOMIC DNA]</scope>
    <source>
        <strain evidence="2 3">CCTCC AB 2017055</strain>
    </source>
</reference>
<sequence>MAKDPVAALMDELVQWVLRPEYEADGDPAEADMLLRYLTDYVGVTDLRELEPAHLHELLLRVYPRKVAVGNREELADTIPTVRVILDFIEGTERQGESQVRQLRKALDEIEPRFADQMMNPANWGTGRTVAQAMLRDGVDFDDADVVEEWMSEFDEAHRKSPRDALSDADLLPKTAALLNGDGLDEFLDSLSDLDASGGLDPELLEMLGLADGFPPIRLPDESELADAARASGLLLRLRKLIEWVGDSRAVGDDGELAPADAVEAAEALGIPVPAGKNDDGARPGSPDEPSVSSMRELPELLHLWRIAEEAELYSDRVDHVRVDQDDQEWQSDEGILDLWASVFSAVTAETLSIHAEVHKWDELVLEGAGSIVALMLFVAREQGVSKAELSELVQETSTDHLPPAKAQKAWKLFCKHGDPVQVLLDRLDEHGAVEIDDEAVRLTPLGLWGMRANLEEIGVEVPLLPPTEEMTAEDLVRAAAGLTEDDLEAESSAWVALRPAEQAVDELLTVASSGGAGERMMATSLALGVGAVAERRWKDALERVELRPYAKMALATFAGADPADPGSVPDDLQPELADVAWMLTDVFAATADELEPDEVVGQLQESVPAGQETEIFEAMCRLPHPDVHSVLDRLGRLHPDKKIAKAARKAAFKAGSRPRA</sequence>
<organism evidence="2 3">
    <name type="scientific">Phytoactinopolyspora halotolerans</name>
    <dbReference type="NCBI Taxonomy" id="1981512"/>
    <lineage>
        <taxon>Bacteria</taxon>
        <taxon>Bacillati</taxon>
        <taxon>Actinomycetota</taxon>
        <taxon>Actinomycetes</taxon>
        <taxon>Jiangellales</taxon>
        <taxon>Jiangellaceae</taxon>
        <taxon>Phytoactinopolyspora</taxon>
    </lineage>
</organism>
<name>A0A6L9SF89_9ACTN</name>